<evidence type="ECO:0000256" key="6">
    <source>
        <dbReference type="ARBA" id="ARBA00022801"/>
    </source>
</evidence>
<dbReference type="AlphaFoldDB" id="A0A5C0UJM5"/>
<dbReference type="UniPathway" id="UPA00665"/>
<comment type="similarity">
    <text evidence="1 9 11">Belongs to the peptidase A8 family.</text>
</comment>
<comment type="pathway">
    <text evidence="9">Protein modification; lipoprotein biosynthesis (signal peptide cleavage).</text>
</comment>
<feature type="transmembrane region" description="Helical" evidence="9">
    <location>
        <begin position="68"/>
        <end position="87"/>
    </location>
</feature>
<keyword evidence="5 9" id="KW-0064">Aspartyl protease</keyword>
<sequence length="162" mass="17873">MNTEFKRFCVVYVKILSSTIIVVIAALDQFSKNALQSYFAQGGGYSLPFVKIIPVWNPGISLGILGELPYSGNLFLVIGTILVTLLYKMILSIRSKRVAILWSMIIGGAVGNLIDRIISGAVFDFIDISLCGKHFPTFNFADCAISLGVLMLLIRSFKSMRR</sequence>
<feature type="transmembrane region" description="Helical" evidence="9">
    <location>
        <begin position="138"/>
        <end position="157"/>
    </location>
</feature>
<feature type="active site" evidence="9">
    <location>
        <position position="124"/>
    </location>
</feature>
<keyword evidence="3 9" id="KW-0645">Protease</keyword>
<comment type="catalytic activity">
    <reaction evidence="9 10">
        <text>Release of signal peptides from bacterial membrane prolipoproteins. Hydrolyzes -Xaa-Yaa-Zaa-|-(S,diacylglyceryl)Cys-, in which Xaa is hydrophobic (preferably Leu), and Yaa (Ala or Ser) and Zaa (Gly or Ala) have small, neutral side chains.</text>
        <dbReference type="EC" id="3.4.23.36"/>
    </reaction>
</comment>
<dbReference type="EC" id="3.4.23.36" evidence="9"/>
<evidence type="ECO:0000256" key="7">
    <source>
        <dbReference type="ARBA" id="ARBA00022989"/>
    </source>
</evidence>
<keyword evidence="8 9" id="KW-0472">Membrane</keyword>
<dbReference type="OrthoDB" id="9810259at2"/>
<organism evidence="12 13">
    <name type="scientific">Candidatus Sneabacter namystus</name>
    <dbReference type="NCBI Taxonomy" id="2601646"/>
    <lineage>
        <taxon>Bacteria</taxon>
        <taxon>Pseudomonadati</taxon>
        <taxon>Pseudomonadota</taxon>
        <taxon>Alphaproteobacteria</taxon>
        <taxon>Rickettsiales</taxon>
        <taxon>Rickettsiaceae</taxon>
        <taxon>Rickettsieae</taxon>
        <taxon>Candidatus Sneabacter</taxon>
    </lineage>
</organism>
<gene>
    <name evidence="9 12" type="primary">lspA</name>
    <name evidence="12" type="ORF">FZC37_02655</name>
</gene>
<evidence type="ECO:0000256" key="10">
    <source>
        <dbReference type="RuleBase" id="RU000594"/>
    </source>
</evidence>
<evidence type="ECO:0000256" key="2">
    <source>
        <dbReference type="ARBA" id="ARBA00022475"/>
    </source>
</evidence>
<dbReference type="PANTHER" id="PTHR33695">
    <property type="entry name" value="LIPOPROTEIN SIGNAL PEPTIDASE"/>
    <property type="match status" value="1"/>
</dbReference>
<feature type="transmembrane region" description="Helical" evidence="9">
    <location>
        <begin position="7"/>
        <end position="27"/>
    </location>
</feature>
<keyword evidence="13" id="KW-1185">Reference proteome</keyword>
<evidence type="ECO:0000256" key="5">
    <source>
        <dbReference type="ARBA" id="ARBA00022750"/>
    </source>
</evidence>
<feature type="transmembrane region" description="Helical" evidence="9">
    <location>
        <begin position="99"/>
        <end position="118"/>
    </location>
</feature>
<dbReference type="HAMAP" id="MF_00161">
    <property type="entry name" value="LspA"/>
    <property type="match status" value="1"/>
</dbReference>
<evidence type="ECO:0000313" key="12">
    <source>
        <dbReference type="EMBL" id="QEK39811.1"/>
    </source>
</evidence>
<evidence type="ECO:0000313" key="13">
    <source>
        <dbReference type="Proteomes" id="UP000323844"/>
    </source>
</evidence>
<dbReference type="PROSITE" id="PS00855">
    <property type="entry name" value="SPASE_II"/>
    <property type="match status" value="1"/>
</dbReference>
<evidence type="ECO:0000256" key="4">
    <source>
        <dbReference type="ARBA" id="ARBA00022692"/>
    </source>
</evidence>
<evidence type="ECO:0000256" key="1">
    <source>
        <dbReference type="ARBA" id="ARBA00006139"/>
    </source>
</evidence>
<comment type="function">
    <text evidence="9 10">This protein specifically catalyzes the removal of signal peptides from prolipoproteins.</text>
</comment>
<keyword evidence="7 9" id="KW-1133">Transmembrane helix</keyword>
<evidence type="ECO:0000256" key="9">
    <source>
        <dbReference type="HAMAP-Rule" id="MF_00161"/>
    </source>
</evidence>
<dbReference type="KEGG" id="snay:FZC37_02655"/>
<dbReference type="GO" id="GO:0005886">
    <property type="term" value="C:plasma membrane"/>
    <property type="evidence" value="ECO:0007669"/>
    <property type="project" value="UniProtKB-SubCell"/>
</dbReference>
<dbReference type="PANTHER" id="PTHR33695:SF1">
    <property type="entry name" value="LIPOPROTEIN SIGNAL PEPTIDASE"/>
    <property type="match status" value="1"/>
</dbReference>
<keyword evidence="6 9" id="KW-0378">Hydrolase</keyword>
<comment type="subcellular location">
    <subcellularLocation>
        <location evidence="9">Cell membrane</location>
        <topology evidence="9">Multi-pass membrane protein</topology>
    </subcellularLocation>
</comment>
<keyword evidence="4 9" id="KW-0812">Transmembrane</keyword>
<dbReference type="EMBL" id="CP043312">
    <property type="protein sequence ID" value="QEK39811.1"/>
    <property type="molecule type" value="Genomic_DNA"/>
</dbReference>
<evidence type="ECO:0000256" key="3">
    <source>
        <dbReference type="ARBA" id="ARBA00022670"/>
    </source>
</evidence>
<protein>
    <recommendedName>
        <fullName evidence="9">Lipoprotein signal peptidase</fullName>
        <ecNumber evidence="9">3.4.23.36</ecNumber>
    </recommendedName>
    <alternativeName>
        <fullName evidence="9">Prolipoprotein signal peptidase</fullName>
    </alternativeName>
    <alternativeName>
        <fullName evidence="9">Signal peptidase II</fullName>
        <shortName evidence="9">SPase II</shortName>
    </alternativeName>
</protein>
<dbReference type="NCBIfam" id="TIGR00077">
    <property type="entry name" value="lspA"/>
    <property type="match status" value="1"/>
</dbReference>
<evidence type="ECO:0000256" key="11">
    <source>
        <dbReference type="RuleBase" id="RU004181"/>
    </source>
</evidence>
<proteinExistence type="inferred from homology"/>
<feature type="active site" evidence="9">
    <location>
        <position position="142"/>
    </location>
</feature>
<dbReference type="GO" id="GO:0004190">
    <property type="term" value="F:aspartic-type endopeptidase activity"/>
    <property type="evidence" value="ECO:0007669"/>
    <property type="project" value="UniProtKB-UniRule"/>
</dbReference>
<dbReference type="GO" id="GO:0006508">
    <property type="term" value="P:proteolysis"/>
    <property type="evidence" value="ECO:0007669"/>
    <property type="project" value="UniProtKB-KW"/>
</dbReference>
<name>A0A5C0UJM5_9RICK</name>
<dbReference type="PRINTS" id="PR00781">
    <property type="entry name" value="LIPOSIGPTASE"/>
</dbReference>
<dbReference type="InterPro" id="IPR001872">
    <property type="entry name" value="Peptidase_A8"/>
</dbReference>
<reference evidence="12 13" key="1">
    <citation type="submission" date="2019-08" db="EMBL/GenBank/DDBJ databases">
        <title>Highly reduced genomes of protist endosymbionts show evolutionary convergence.</title>
        <authorList>
            <person name="George E."/>
            <person name="Husnik F."/>
            <person name="Tashyreva D."/>
            <person name="Prokopchuk G."/>
            <person name="Horak A."/>
            <person name="Kwong W.K."/>
            <person name="Lukes J."/>
            <person name="Keeling P.J."/>
        </authorList>
    </citation>
    <scope>NUCLEOTIDE SEQUENCE [LARGE SCALE GENOMIC DNA]</scope>
    <source>
        <strain evidence="12">1621</strain>
    </source>
</reference>
<keyword evidence="2 9" id="KW-1003">Cell membrane</keyword>
<dbReference type="Pfam" id="PF01252">
    <property type="entry name" value="Peptidase_A8"/>
    <property type="match status" value="1"/>
</dbReference>
<accession>A0A5C0UJM5</accession>
<dbReference type="Proteomes" id="UP000323844">
    <property type="component" value="Chromosome"/>
</dbReference>
<evidence type="ECO:0000256" key="8">
    <source>
        <dbReference type="ARBA" id="ARBA00023136"/>
    </source>
</evidence>